<name>A0A0L8BIH4_ENSAD</name>
<sequence length="173" mass="18279">MSVHAVGGQFPKFDESSTNWVAPNAIIVGDVSLGREVTVWFGAIIRADVEKITIGQGSNIQDLVVMHADPGFPLNVGDGCTVGHRALLHGCTVEDNCLIGMGAIVLNGAKIGKNSLVAAGALVTEGKEFPENSLVIGSPAKLVRVLTDAEVERNRASARHYVKNGAKFRTTFI</sequence>
<dbReference type="InterPro" id="IPR011004">
    <property type="entry name" value="Trimer_LpxA-like_sf"/>
</dbReference>
<dbReference type="Gene3D" id="2.160.10.10">
    <property type="entry name" value="Hexapeptide repeat proteins"/>
    <property type="match status" value="1"/>
</dbReference>
<dbReference type="EMBL" id="LGAP01000027">
    <property type="protein sequence ID" value="KOF14365.1"/>
    <property type="molecule type" value="Genomic_DNA"/>
</dbReference>
<dbReference type="InterPro" id="IPR050484">
    <property type="entry name" value="Transf_Hexapept/Carb_Anhydrase"/>
</dbReference>
<comment type="caution">
    <text evidence="1">The sequence shown here is derived from an EMBL/GenBank/DDBJ whole genome shotgun (WGS) entry which is preliminary data.</text>
</comment>
<keyword evidence="1" id="KW-0808">Transferase</keyword>
<accession>A0A0L8BIH4</accession>
<dbReference type="Proteomes" id="UP000037425">
    <property type="component" value="Unassembled WGS sequence"/>
</dbReference>
<dbReference type="PANTHER" id="PTHR13061">
    <property type="entry name" value="DYNACTIN SUBUNIT P25"/>
    <property type="match status" value="1"/>
</dbReference>
<dbReference type="PATRIC" id="fig|106592.7.peg.4268"/>
<gene>
    <name evidence="1" type="ORF">AC244_27390</name>
</gene>
<proteinExistence type="predicted"/>
<dbReference type="InterPro" id="IPR001451">
    <property type="entry name" value="Hexapep"/>
</dbReference>
<dbReference type="SUPFAM" id="SSF51161">
    <property type="entry name" value="Trimeric LpxA-like enzymes"/>
    <property type="match status" value="1"/>
</dbReference>
<dbReference type="InterPro" id="IPR047324">
    <property type="entry name" value="LbH_gamma_CA-like"/>
</dbReference>
<dbReference type="GO" id="GO:0016740">
    <property type="term" value="F:transferase activity"/>
    <property type="evidence" value="ECO:0007669"/>
    <property type="project" value="UniProtKB-KW"/>
</dbReference>
<reference evidence="2" key="1">
    <citation type="submission" date="2015-07" db="EMBL/GenBank/DDBJ databases">
        <title>Whole genome sequence of an Ensifer adhaerens strain isolated from a cave pool in the Wind Cave National Park.</title>
        <authorList>
            <person name="Eng W.W.H."/>
            <person name="Gan H.M."/>
            <person name="Barton H.A."/>
            <person name="Savka M.A."/>
        </authorList>
    </citation>
    <scope>NUCLEOTIDE SEQUENCE [LARGE SCALE GENOMIC DNA]</scope>
    <source>
        <strain evidence="2">SD006</strain>
    </source>
</reference>
<evidence type="ECO:0000313" key="1">
    <source>
        <dbReference type="EMBL" id="KOF14365.1"/>
    </source>
</evidence>
<protein>
    <submittedName>
        <fullName evidence="1">Acetyltransferase</fullName>
    </submittedName>
</protein>
<dbReference type="AlphaFoldDB" id="A0A0L8BIH4"/>
<dbReference type="RefSeq" id="WP_053251967.1">
    <property type="nucleotide sequence ID" value="NZ_LGAP01000027.1"/>
</dbReference>
<dbReference type="CDD" id="cd04645">
    <property type="entry name" value="LbH_gamma_CA_like"/>
    <property type="match status" value="1"/>
</dbReference>
<organism evidence="1 2">
    <name type="scientific">Ensifer adhaerens</name>
    <name type="common">Sinorhizobium morelense</name>
    <dbReference type="NCBI Taxonomy" id="106592"/>
    <lineage>
        <taxon>Bacteria</taxon>
        <taxon>Pseudomonadati</taxon>
        <taxon>Pseudomonadota</taxon>
        <taxon>Alphaproteobacteria</taxon>
        <taxon>Hyphomicrobiales</taxon>
        <taxon>Rhizobiaceae</taxon>
        <taxon>Sinorhizobium/Ensifer group</taxon>
        <taxon>Ensifer</taxon>
    </lineage>
</organism>
<dbReference type="OrthoDB" id="9803036at2"/>
<dbReference type="PANTHER" id="PTHR13061:SF29">
    <property type="entry name" value="GAMMA CARBONIC ANHYDRASE-LIKE 1, MITOCHONDRIAL-RELATED"/>
    <property type="match status" value="1"/>
</dbReference>
<evidence type="ECO:0000313" key="2">
    <source>
        <dbReference type="Proteomes" id="UP000037425"/>
    </source>
</evidence>
<dbReference type="Pfam" id="PF00132">
    <property type="entry name" value="Hexapep"/>
    <property type="match status" value="1"/>
</dbReference>